<organism evidence="1 2">
    <name type="scientific">Plasmodium cynomolgi (strain B)</name>
    <dbReference type="NCBI Taxonomy" id="1120755"/>
    <lineage>
        <taxon>Eukaryota</taxon>
        <taxon>Sar</taxon>
        <taxon>Alveolata</taxon>
        <taxon>Apicomplexa</taxon>
        <taxon>Aconoidasida</taxon>
        <taxon>Haemosporida</taxon>
        <taxon>Plasmodiidae</taxon>
        <taxon>Plasmodium</taxon>
        <taxon>Plasmodium (Plasmodium)</taxon>
    </lineage>
</organism>
<proteinExistence type="predicted"/>
<evidence type="ECO:0000313" key="2">
    <source>
        <dbReference type="Proteomes" id="UP000006319"/>
    </source>
</evidence>
<dbReference type="VEuPathDB" id="PlasmoDB:PCYB_003300"/>
<name>K6UF69_PLACD</name>
<keyword evidence="2" id="KW-1185">Reference proteome</keyword>
<dbReference type="RefSeq" id="XP_004227799.1">
    <property type="nucleotide sequence ID" value="XM_004227751.1"/>
</dbReference>
<dbReference type="KEGG" id="pcy:PCYB_003300"/>
<dbReference type="Proteomes" id="UP000006319">
    <property type="component" value="Unassembled WGS sequence"/>
</dbReference>
<evidence type="ECO:0008006" key="3">
    <source>
        <dbReference type="Google" id="ProtNLM"/>
    </source>
</evidence>
<accession>K6UF69</accession>
<protein>
    <recommendedName>
        <fullName evidence="3">CYIR protein</fullName>
    </recommendedName>
</protein>
<reference evidence="1 2" key="1">
    <citation type="journal article" date="2012" name="Nat. Genet.">
        <title>Plasmodium cynomolgi genome sequences provide insight into Plasmodium vivax and the monkey malaria clade.</title>
        <authorList>
            <person name="Tachibana S."/>
            <person name="Sullivan S.A."/>
            <person name="Kawai S."/>
            <person name="Nakamura S."/>
            <person name="Kim H.R."/>
            <person name="Goto N."/>
            <person name="Arisue N."/>
            <person name="Palacpac N.M.Q."/>
            <person name="Honma H."/>
            <person name="Yagi M."/>
            <person name="Tougan T."/>
            <person name="Katakai Y."/>
            <person name="Kaneko O."/>
            <person name="Mita T."/>
            <person name="Kita K."/>
            <person name="Yasutomi Y."/>
            <person name="Sutton P.L."/>
            <person name="Shakhbatyan R."/>
            <person name="Horii T."/>
            <person name="Yasunaga T."/>
            <person name="Barnwell J.W."/>
            <person name="Escalante A.A."/>
            <person name="Carlton J.M."/>
            <person name="Tanabe K."/>
        </authorList>
    </citation>
    <scope>NUCLEOTIDE SEQUENCE [LARGE SCALE GENOMIC DNA]</scope>
    <source>
        <strain evidence="1 2">B</strain>
    </source>
</reference>
<dbReference type="EMBL" id="DF157372">
    <property type="protein sequence ID" value="GAB69581.1"/>
    <property type="molecule type" value="Genomic_DNA"/>
</dbReference>
<feature type="non-terminal residue" evidence="1">
    <location>
        <position position="212"/>
    </location>
</feature>
<gene>
    <name evidence="1" type="ORF">PCYB_003300</name>
</gene>
<dbReference type="PhylomeDB" id="K6UF69"/>
<dbReference type="OrthoDB" id="389398at2759"/>
<dbReference type="AlphaFoldDB" id="K6UF69"/>
<dbReference type="GeneID" id="14696123"/>
<sequence>MDGKNEDYDSFEQYSHNRDAYKQIRGRVADELDSFPKYIIAEPTNNDVFISMECLRLRKYLMNFGTKENCKQKNCCQYIKYLLNKSVRSDYKLNTSSFDIYKSYMNHENNNNNNNEIMNFCLPKIYYMDVGKYNKIDKLYAAYEKCQSFISNKGNTNSCLHAKICERAYNDIINPIYTNTGDTKFCKILKVLKDFLEGYEPQSTGDCNSRFS</sequence>
<evidence type="ECO:0000313" key="1">
    <source>
        <dbReference type="EMBL" id="GAB69581.1"/>
    </source>
</evidence>